<dbReference type="Pfam" id="PF13286">
    <property type="entry name" value="HD_assoc"/>
    <property type="match status" value="1"/>
</dbReference>
<dbReference type="SMART" id="SM00471">
    <property type="entry name" value="HDc"/>
    <property type="match status" value="1"/>
</dbReference>
<dbReference type="GO" id="GO:0006203">
    <property type="term" value="P:dGTP catabolic process"/>
    <property type="evidence" value="ECO:0007669"/>
    <property type="project" value="TreeGrafter"/>
</dbReference>
<sequence length="406" mass="46154">MTGPAHLQGIGFGYRPRAPYASDPARTRGRFQQEEESPTRTPFQRDRDRIIHSTAFRRLKHKTQVFIAHEGDHYRTRLTHSIEVAQIARALARALCCDEDLAEAVALVHDFGHTPFGHTGEEALNDKMARWGGFDHNAQSLRVVTRLERRYAEFDGLNLTWETLEGLVKHNGPLTDRNGNGIAGPVPHAISAYNELHDLELHRFAGLEAQCAAIADDIAYDAHDIDDGLRAGLLTIDMLREVGLPGRILRAVDERYPHLDPVRQGHELMRRQITLMVEDVIATARANIDALKPGSADDVRDCGRALVTFSAEMAKEEKELKAFLYKNLYRHPSVLEVRRRADRIVRDLFDAYFAEPREMPEGWREGLDRADDRIKARDVADFLAGMTDTYALKEHERLFDRTPDLR</sequence>
<dbReference type="Proteomes" id="UP001149009">
    <property type="component" value="Unassembled WGS sequence"/>
</dbReference>
<dbReference type="Pfam" id="PF01966">
    <property type="entry name" value="HD"/>
    <property type="match status" value="1"/>
</dbReference>
<evidence type="ECO:0000256" key="1">
    <source>
        <dbReference type="ARBA" id="ARBA00022801"/>
    </source>
</evidence>
<accession>A0A9X3B9N5</accession>
<dbReference type="CDD" id="cd00077">
    <property type="entry name" value="HDc"/>
    <property type="match status" value="1"/>
</dbReference>
<evidence type="ECO:0000256" key="3">
    <source>
        <dbReference type="SAM" id="MobiDB-lite"/>
    </source>
</evidence>
<dbReference type="InterPro" id="IPR006261">
    <property type="entry name" value="dGTPase"/>
</dbReference>
<keyword evidence="6" id="KW-1185">Reference proteome</keyword>
<evidence type="ECO:0000259" key="4">
    <source>
        <dbReference type="PROSITE" id="PS51831"/>
    </source>
</evidence>
<proteinExistence type="inferred from homology"/>
<organism evidence="5 6">
    <name type="scientific">Chelativorans petroleitrophicus</name>
    <dbReference type="NCBI Taxonomy" id="2975484"/>
    <lineage>
        <taxon>Bacteria</taxon>
        <taxon>Pseudomonadati</taxon>
        <taxon>Pseudomonadota</taxon>
        <taxon>Alphaproteobacteria</taxon>
        <taxon>Hyphomicrobiales</taxon>
        <taxon>Phyllobacteriaceae</taxon>
        <taxon>Chelativorans</taxon>
    </lineage>
</organism>
<evidence type="ECO:0000313" key="5">
    <source>
        <dbReference type="EMBL" id="MCT8990696.1"/>
    </source>
</evidence>
<dbReference type="RefSeq" id="WP_261515572.1">
    <property type="nucleotide sequence ID" value="NZ_JAODNV010000010.1"/>
</dbReference>
<comment type="caution">
    <text evidence="5">The sequence shown here is derived from an EMBL/GenBank/DDBJ whole genome shotgun (WGS) entry which is preliminary data.</text>
</comment>
<dbReference type="Gene3D" id="1.10.3210.10">
    <property type="entry name" value="Hypothetical protein af1432"/>
    <property type="match status" value="1"/>
</dbReference>
<dbReference type="NCBIfam" id="NF002326">
    <property type="entry name" value="PRK01286.1-1"/>
    <property type="match status" value="1"/>
</dbReference>
<comment type="similarity">
    <text evidence="2">Belongs to the dGTPase family. Type 2 subfamily.</text>
</comment>
<dbReference type="InterPro" id="IPR003607">
    <property type="entry name" value="HD/PDEase_dom"/>
</dbReference>
<feature type="domain" description="HD" evidence="4">
    <location>
        <begin position="77"/>
        <end position="221"/>
    </location>
</feature>
<dbReference type="AlphaFoldDB" id="A0A9X3B9N5"/>
<dbReference type="InterPro" id="IPR050135">
    <property type="entry name" value="dGTPase-like"/>
</dbReference>
<dbReference type="NCBIfam" id="NF002328">
    <property type="entry name" value="PRK01286.1-3"/>
    <property type="match status" value="1"/>
</dbReference>
<dbReference type="InterPro" id="IPR026875">
    <property type="entry name" value="PHydrolase_assoc_dom"/>
</dbReference>
<name>A0A9X3B9N5_9HYPH</name>
<dbReference type="InterPro" id="IPR006674">
    <property type="entry name" value="HD_domain"/>
</dbReference>
<reference evidence="5" key="1">
    <citation type="submission" date="2022-08" db="EMBL/GenBank/DDBJ databases">
        <title>Chelativorans sichuanense sp. nov., a paraffin oil-degrading bacterium isolated from a mixture of oil-based drill cuttings and paddy soil.</title>
        <authorList>
            <person name="Yu J."/>
            <person name="Liu H."/>
            <person name="Chen Q."/>
        </authorList>
    </citation>
    <scope>NUCLEOTIDE SEQUENCE</scope>
    <source>
        <strain evidence="5">SCAU 2101</strain>
    </source>
</reference>
<dbReference type="PROSITE" id="PS51831">
    <property type="entry name" value="HD"/>
    <property type="match status" value="1"/>
</dbReference>
<dbReference type="PANTHER" id="PTHR11373:SF43">
    <property type="entry name" value="DEOXYGUANOSINETRIPHOSPHATE TRIPHOSPHOHYDROLASE-LIKE PROTEIN"/>
    <property type="match status" value="1"/>
</dbReference>
<dbReference type="SUPFAM" id="SSF109604">
    <property type="entry name" value="HD-domain/PDEase-like"/>
    <property type="match status" value="1"/>
</dbReference>
<protein>
    <recommendedName>
        <fullName evidence="2">Deoxyguanosinetriphosphate triphosphohydrolase-like protein</fullName>
    </recommendedName>
</protein>
<dbReference type="GO" id="GO:0008832">
    <property type="term" value="F:dGTPase activity"/>
    <property type="evidence" value="ECO:0007669"/>
    <property type="project" value="TreeGrafter"/>
</dbReference>
<keyword evidence="1 2" id="KW-0378">Hydrolase</keyword>
<dbReference type="EMBL" id="JAODNV010000010">
    <property type="protein sequence ID" value="MCT8990696.1"/>
    <property type="molecule type" value="Genomic_DNA"/>
</dbReference>
<dbReference type="InterPro" id="IPR023023">
    <property type="entry name" value="dNTPase_2"/>
</dbReference>
<evidence type="ECO:0000313" key="6">
    <source>
        <dbReference type="Proteomes" id="UP001149009"/>
    </source>
</evidence>
<dbReference type="PANTHER" id="PTHR11373">
    <property type="entry name" value="DEOXYNUCLEOSIDE TRIPHOSPHATE TRIPHOSPHOHYDROLASE"/>
    <property type="match status" value="1"/>
</dbReference>
<gene>
    <name evidence="5" type="ORF">NYR54_10395</name>
</gene>
<feature type="region of interest" description="Disordered" evidence="3">
    <location>
        <begin position="1"/>
        <end position="43"/>
    </location>
</feature>
<evidence type="ECO:0000256" key="2">
    <source>
        <dbReference type="HAMAP-Rule" id="MF_01212"/>
    </source>
</evidence>
<dbReference type="NCBIfam" id="TIGR01353">
    <property type="entry name" value="dGTP_triPase"/>
    <property type="match status" value="1"/>
</dbReference>
<dbReference type="HAMAP" id="MF_01212">
    <property type="entry name" value="dGTPase_type2"/>
    <property type="match status" value="1"/>
</dbReference>